<proteinExistence type="predicted"/>
<keyword evidence="1" id="KW-0813">Transport</keyword>
<keyword evidence="2" id="KW-1185">Reference proteome</keyword>
<dbReference type="Proteomes" id="UP001596439">
    <property type="component" value="Unassembled WGS sequence"/>
</dbReference>
<organism evidence="1 2">
    <name type="scientific">Exiguobacterium aestuarii</name>
    <dbReference type="NCBI Taxonomy" id="273527"/>
    <lineage>
        <taxon>Bacteria</taxon>
        <taxon>Bacillati</taxon>
        <taxon>Bacillota</taxon>
        <taxon>Bacilli</taxon>
        <taxon>Bacillales</taxon>
        <taxon>Bacillales Family XII. Incertae Sedis</taxon>
        <taxon>Exiguobacterium</taxon>
    </lineage>
</organism>
<comment type="caution">
    <text evidence="1">The sequence shown here is derived from an EMBL/GenBank/DDBJ whole genome shotgun (WGS) entry which is preliminary data.</text>
</comment>
<dbReference type="EMBL" id="JBHTCE010000001">
    <property type="protein sequence ID" value="MFC7390545.1"/>
    <property type="molecule type" value="Genomic_DNA"/>
</dbReference>
<protein>
    <submittedName>
        <fullName evidence="1">PTS sugar transporter subunit IIA</fullName>
    </submittedName>
</protein>
<evidence type="ECO:0000313" key="2">
    <source>
        <dbReference type="Proteomes" id="UP001596439"/>
    </source>
</evidence>
<dbReference type="RefSeq" id="WP_214789690.1">
    <property type="nucleotide sequence ID" value="NZ_JANIEL010000006.1"/>
</dbReference>
<accession>A0ABW2PQX2</accession>
<dbReference type="Gene3D" id="3.40.930.10">
    <property type="entry name" value="Mannitol-specific EII, Chain A"/>
    <property type="match status" value="1"/>
</dbReference>
<dbReference type="SUPFAM" id="SSF55804">
    <property type="entry name" value="Phoshotransferase/anion transport protein"/>
    <property type="match status" value="1"/>
</dbReference>
<gene>
    <name evidence="1" type="ORF">ACFQO8_10305</name>
</gene>
<sequence length="157" mass="17750">MYRRLSEWMDASRMWVTEQATFERAVMAVGLELERKEIVDSSFIRVILDQETIIPSGVSDVAVPVAVIDVPVSISKRDGISLLHLLHPCEVKTITGEMIHAKAILLITATTEPKKQAYHKLIDDLLMDDESLQALVHVQSRTGLYHLQTNFLEAFSY</sequence>
<evidence type="ECO:0000313" key="1">
    <source>
        <dbReference type="EMBL" id="MFC7390545.1"/>
    </source>
</evidence>
<dbReference type="InterPro" id="IPR016152">
    <property type="entry name" value="PTrfase/Anion_transptr"/>
</dbReference>
<name>A0ABW2PQX2_9BACL</name>
<reference evidence="2" key="1">
    <citation type="journal article" date="2019" name="Int. J. Syst. Evol. Microbiol.">
        <title>The Global Catalogue of Microorganisms (GCM) 10K type strain sequencing project: providing services to taxonomists for standard genome sequencing and annotation.</title>
        <authorList>
            <consortium name="The Broad Institute Genomics Platform"/>
            <consortium name="The Broad Institute Genome Sequencing Center for Infectious Disease"/>
            <person name="Wu L."/>
            <person name="Ma J."/>
        </authorList>
    </citation>
    <scope>NUCLEOTIDE SEQUENCE [LARGE SCALE GENOMIC DNA]</scope>
    <source>
        <strain evidence="2">CCUG 55590</strain>
    </source>
</reference>
<keyword evidence="1" id="KW-0762">Sugar transport</keyword>